<protein>
    <recommendedName>
        <fullName evidence="2">Endonuclease/exonuclease/phosphatase domain-containing protein</fullName>
    </recommendedName>
</protein>
<reference evidence="4" key="2">
    <citation type="submission" date="2009-10" db="EMBL/GenBank/DDBJ databases">
        <title>The genome sequence of Streptomyces pristinaespiralis strain ATCC 25486.</title>
        <authorList>
            <consortium name="The Broad Institute Genome Sequencing Platform"/>
            <consortium name="Broad Institute Microbial Sequencing Center"/>
            <person name="Fischbach M."/>
            <person name="Godfrey P."/>
            <person name="Ward D."/>
            <person name="Young S."/>
            <person name="Zeng Q."/>
            <person name="Koehrsen M."/>
            <person name="Alvarado L."/>
            <person name="Berlin A.M."/>
            <person name="Bochicchio J."/>
            <person name="Borenstein D."/>
            <person name="Chapman S.B."/>
            <person name="Chen Z."/>
            <person name="Engels R."/>
            <person name="Freedman E."/>
            <person name="Gellesch M."/>
            <person name="Goldberg J."/>
            <person name="Griggs A."/>
            <person name="Gujja S."/>
            <person name="Heilman E.R."/>
            <person name="Heiman D.I."/>
            <person name="Hepburn T.A."/>
            <person name="Howarth C."/>
            <person name="Jen D."/>
            <person name="Larson L."/>
            <person name="Lewis B."/>
            <person name="Mehta T."/>
            <person name="Park D."/>
            <person name="Pearson M."/>
            <person name="Richards J."/>
            <person name="Roberts A."/>
            <person name="Saif S."/>
            <person name="Shea T.D."/>
            <person name="Shenoy N."/>
            <person name="Sisk P."/>
            <person name="Stolte C."/>
            <person name="Sykes S.N."/>
            <person name="Thomson T."/>
            <person name="Walk T."/>
            <person name="White J."/>
            <person name="Yandava C."/>
            <person name="Straight P."/>
            <person name="Clardy J."/>
            <person name="Hung D."/>
            <person name="Kolter R."/>
            <person name="Mekalanos J."/>
            <person name="Walker S."/>
            <person name="Walsh C.T."/>
            <person name="Wieland-Brown L.C."/>
            <person name="Haas B."/>
            <person name="Nusbaum C."/>
            <person name="Birren B."/>
        </authorList>
    </citation>
    <scope>NUCLEOTIDE SEQUENCE [LARGE SCALE GENOMIC DNA]</scope>
    <source>
        <strain evidence="4">ATCC 25486 / DSM 40338 / CBS 914.69 / JCM 4507 / NBRC 13074 / NRRL 2958 / 5647</strain>
    </source>
</reference>
<dbReference type="GO" id="GO:0003824">
    <property type="term" value="F:catalytic activity"/>
    <property type="evidence" value="ECO:0007669"/>
    <property type="project" value="InterPro"/>
</dbReference>
<dbReference type="EMBL" id="CM000950">
    <property type="protein sequence ID" value="EDY62516.2"/>
    <property type="molecule type" value="Genomic_DNA"/>
</dbReference>
<sequence length="344" mass="36549">MSEAVEHRAEGSRTFARRLGIRCPAPGSWGTDHRGYSRLRRGRVLAALAVLVACLLTFHSAVPNTVGRIGSLLETFLPWLGLAVPLLLVTALLLLCSVTALVALLLPAAAWSILFAPRPAPASEERAGLVAVQHNVNDVNTDPAGTARTLLRVRPDLVALEEVTPAALLAYENELARHLPHHAVVGTVGLWSAHPLEDVRPVDIKPRGFGPGWNRALRATAVTPQGPVAVHVAHLPSVRLGLRHGFSSAWRDESARLLGAALAAEKEARVILLGDLNSTVDDRGLDPVLAQVGVAGEGFAFSWPASFPVARIDQIMARSAAVTRVRSLPATGSDHLPITATITL</sequence>
<dbReference type="RefSeq" id="WP_005307483.1">
    <property type="nucleotide sequence ID" value="NZ_CM000950.1"/>
</dbReference>
<evidence type="ECO:0000256" key="1">
    <source>
        <dbReference type="SAM" id="Phobius"/>
    </source>
</evidence>
<feature type="transmembrane region" description="Helical" evidence="1">
    <location>
        <begin position="44"/>
        <end position="62"/>
    </location>
</feature>
<dbReference type="Proteomes" id="UP000002805">
    <property type="component" value="Chromosome"/>
</dbReference>
<keyword evidence="4" id="KW-1185">Reference proteome</keyword>
<dbReference type="InterPro" id="IPR005135">
    <property type="entry name" value="Endo/exonuclease/phosphatase"/>
</dbReference>
<name>B5H6Q5_STRE2</name>
<feature type="transmembrane region" description="Helical" evidence="1">
    <location>
        <begin position="82"/>
        <end position="106"/>
    </location>
</feature>
<dbReference type="Pfam" id="PF03372">
    <property type="entry name" value="Exo_endo_phos"/>
    <property type="match status" value="1"/>
</dbReference>
<proteinExistence type="predicted"/>
<evidence type="ECO:0000313" key="3">
    <source>
        <dbReference type="EMBL" id="EDY62516.2"/>
    </source>
</evidence>
<evidence type="ECO:0000313" key="4">
    <source>
        <dbReference type="Proteomes" id="UP000002805"/>
    </source>
</evidence>
<dbReference type="HOGENOM" id="CLU_058628_0_0_11"/>
<organism evidence="3 4">
    <name type="scientific">Streptomyces pristinaespiralis (strain ATCC 25486 / DSM 40338 / CBS 914.69 / JCM 4507 / KCC S-0507 / NBRC 13074 / NRRL 2958 / 5647)</name>
    <dbReference type="NCBI Taxonomy" id="457429"/>
    <lineage>
        <taxon>Bacteria</taxon>
        <taxon>Bacillati</taxon>
        <taxon>Actinomycetota</taxon>
        <taxon>Actinomycetes</taxon>
        <taxon>Kitasatosporales</taxon>
        <taxon>Streptomycetaceae</taxon>
        <taxon>Streptomyces</taxon>
    </lineage>
</organism>
<dbReference type="AlphaFoldDB" id="B5H6Q5"/>
<reference evidence="4" key="1">
    <citation type="submission" date="2008-02" db="EMBL/GenBank/DDBJ databases">
        <authorList>
            <consortium name="The Broad Institute Genome Sequencing Platform"/>
            <person name="Fischbach M."/>
            <person name="Ward D."/>
            <person name="Young S."/>
            <person name="Jaffe D."/>
            <person name="Gnerre S."/>
            <person name="Berlin A."/>
            <person name="Heiman D."/>
            <person name="Hepburn T."/>
            <person name="Sykes S."/>
            <person name="Alvarado L."/>
            <person name="Kodira C.D."/>
            <person name="Straight P."/>
            <person name="Clardy J."/>
            <person name="Hung D."/>
            <person name="Kolter R."/>
            <person name="Mekalanos J."/>
            <person name="Walker S."/>
            <person name="Walsh C.T."/>
            <person name="Lander E."/>
            <person name="Galagan J."/>
            <person name="Nusbaum C."/>
            <person name="Birren B."/>
        </authorList>
    </citation>
    <scope>NUCLEOTIDE SEQUENCE [LARGE SCALE GENOMIC DNA]</scope>
    <source>
        <strain evidence="4">ATCC 25486 / DSM 40338 / CBS 914.69 / JCM 4507 / NBRC 13074 / NRRL 2958 / 5647</strain>
    </source>
</reference>
<gene>
    <name evidence="3" type="ORF">SSDG_00835</name>
</gene>
<keyword evidence="1" id="KW-1133">Transmembrane helix</keyword>
<keyword evidence="1" id="KW-0812">Transmembrane</keyword>
<dbReference type="Gene3D" id="3.60.10.10">
    <property type="entry name" value="Endonuclease/exonuclease/phosphatase"/>
    <property type="match status" value="1"/>
</dbReference>
<dbReference type="InterPro" id="IPR036691">
    <property type="entry name" value="Endo/exonu/phosph_ase_sf"/>
</dbReference>
<keyword evidence="1" id="KW-0472">Membrane</keyword>
<dbReference type="SUPFAM" id="SSF56219">
    <property type="entry name" value="DNase I-like"/>
    <property type="match status" value="1"/>
</dbReference>
<evidence type="ECO:0000259" key="2">
    <source>
        <dbReference type="Pfam" id="PF03372"/>
    </source>
</evidence>
<dbReference type="eggNOG" id="COG3021">
    <property type="taxonomic scope" value="Bacteria"/>
</dbReference>
<accession>B5H6Q5</accession>
<feature type="domain" description="Endonuclease/exonuclease/phosphatase" evidence="2">
    <location>
        <begin position="133"/>
        <end position="335"/>
    </location>
</feature>